<dbReference type="AlphaFoldDB" id="A0A5K7X3Y0"/>
<reference evidence="2" key="1">
    <citation type="submission" date="2019-10" db="EMBL/GenBank/DDBJ databases">
        <title>Lacipirellula parvula gen. nov., sp. nov., representing a lineage of planctomycetes widespread in freshwater anoxic habitats, and description of the family Lacipirellulaceae.</title>
        <authorList>
            <person name="Dedysh S.N."/>
            <person name="Kulichevskaya I.S."/>
            <person name="Beletsky A.V."/>
            <person name="Rakitin A.L."/>
            <person name="Mardanov A.V."/>
            <person name="Ivanova A.A."/>
            <person name="Saltykova V.X."/>
            <person name="Rijpstra W.I.C."/>
            <person name="Sinninghe Damste J.S."/>
            <person name="Ravin N.V."/>
        </authorList>
    </citation>
    <scope>NUCLEOTIDE SEQUENCE [LARGE SCALE GENOMIC DNA]</scope>
    <source>
        <strain evidence="2">PX69</strain>
    </source>
</reference>
<dbReference type="Proteomes" id="UP000326837">
    <property type="component" value="Chromosome"/>
</dbReference>
<gene>
    <name evidence="1" type="ORF">PLANPX_0677</name>
</gene>
<organism evidence="1 2">
    <name type="scientific">Lacipirellula parvula</name>
    <dbReference type="NCBI Taxonomy" id="2650471"/>
    <lineage>
        <taxon>Bacteria</taxon>
        <taxon>Pseudomonadati</taxon>
        <taxon>Planctomycetota</taxon>
        <taxon>Planctomycetia</taxon>
        <taxon>Pirellulales</taxon>
        <taxon>Lacipirellulaceae</taxon>
        <taxon>Lacipirellula</taxon>
    </lineage>
</organism>
<dbReference type="KEGG" id="lpav:PLANPX_0677"/>
<accession>A0A5K7X3Y0</accession>
<dbReference type="RefSeq" id="WP_152097279.1">
    <property type="nucleotide sequence ID" value="NZ_AP021861.1"/>
</dbReference>
<evidence type="ECO:0008006" key="3">
    <source>
        <dbReference type="Google" id="ProtNLM"/>
    </source>
</evidence>
<sequence>MNPIDSATDGSSAVINTSDDDQRVESITRFFNFIGRGRPLVELRTLYPCRALSGFFDNFELAAAHVVAAGDEANIYFGLNPIDTGSSILFKRLNDLLPGKTAADEHIVARRLLLIDVDPVRPVDTCSTTTEKKSAAAITAQVVKYLRSTGWPEPILIDSGNGLHLLYAIDLPADDGGLVARVLRALDRQFSTTAAKIDVTVANPARICRAPFTWNRKGEHTEDRPHRLSKVIRYPSQFVPVPSACLEMISQEGASPPQVVPAGPLIKTKQIAQTTDAVLEQARARLHSLPIAVDGQNGSKACFHAACLLVVDFGFSVEQALPLLKEWGDRCQPAWSEKELRHKLQDAAKKAEANPDEVGKLVALKQAKRKTVVEQLLELAENRCQFWHDRENKEPFVTIDMPNKVSNGKLSTRGRWHQRHLPVKSTEFADAIRAAYYAATKRTPSGPQMRTFIDTVGAKARIDGTAETTYLRVARRGKKVYLDLGGPNWKSVRITTDGWKIMRRAKPKLRRAGRTQSLPRPKPGGSITLLQQLLNLDSLSDLQLLVGWLVTVLGGRGPFPILVLSGEQGSAKSTATELIRGLVDPIKAGLGSIPKEERDLMIAAQNSFVVSFDNVSYVDANQSDSLCRLATGAGYGTRKLYTDGEEFLIQVCRGIMLNGIGEYLYQADALDRSVIVSLPVIDDANRRTAEEVRSEYRRARPYLLGLLLEGVAMALKNYSRTKPNASHRMADFERWAAASMPAFGWTEQEFFDAYAANIRRANAVAIGDNPVVDAIESLLAQYGGTWPKAGQVVGSKGLLAELEYLAADPNIKTKQNWPKTPQGLGKSLRRLAPALRRCGIVVTIDDRDGGGKRLTRITIEEVRTKTAVSDESVPKVEA</sequence>
<evidence type="ECO:0000313" key="2">
    <source>
        <dbReference type="Proteomes" id="UP000326837"/>
    </source>
</evidence>
<evidence type="ECO:0000313" key="1">
    <source>
        <dbReference type="EMBL" id="BBO31065.1"/>
    </source>
</evidence>
<proteinExistence type="predicted"/>
<name>A0A5K7X3Y0_9BACT</name>
<dbReference type="EMBL" id="AP021861">
    <property type="protein sequence ID" value="BBO31065.1"/>
    <property type="molecule type" value="Genomic_DNA"/>
</dbReference>
<keyword evidence="2" id="KW-1185">Reference proteome</keyword>
<protein>
    <recommendedName>
        <fullName evidence="3">Primase C-terminal 1 domain-containing protein</fullName>
    </recommendedName>
</protein>